<dbReference type="InterPro" id="IPR027850">
    <property type="entry name" value="DUF4504"/>
</dbReference>
<accession>A0A8X7YBU7</accession>
<proteinExistence type="predicted"/>
<dbReference type="OrthoDB" id="2395010at2759"/>
<name>A0A8X7YBU7_POPTO</name>
<organism evidence="1 2">
    <name type="scientific">Populus tomentosa</name>
    <name type="common">Chinese white poplar</name>
    <dbReference type="NCBI Taxonomy" id="118781"/>
    <lineage>
        <taxon>Eukaryota</taxon>
        <taxon>Viridiplantae</taxon>
        <taxon>Streptophyta</taxon>
        <taxon>Embryophyta</taxon>
        <taxon>Tracheophyta</taxon>
        <taxon>Spermatophyta</taxon>
        <taxon>Magnoliopsida</taxon>
        <taxon>eudicotyledons</taxon>
        <taxon>Gunneridae</taxon>
        <taxon>Pentapetalae</taxon>
        <taxon>rosids</taxon>
        <taxon>fabids</taxon>
        <taxon>Malpighiales</taxon>
        <taxon>Salicaceae</taxon>
        <taxon>Saliceae</taxon>
        <taxon>Populus</taxon>
    </lineage>
</organism>
<evidence type="ECO:0000313" key="2">
    <source>
        <dbReference type="Proteomes" id="UP000886885"/>
    </source>
</evidence>
<dbReference type="Pfam" id="PF14953">
    <property type="entry name" value="DUF4504"/>
    <property type="match status" value="2"/>
</dbReference>
<dbReference type="EMBL" id="JAAWWB010000033">
    <property type="protein sequence ID" value="KAG6742465.1"/>
    <property type="molecule type" value="Genomic_DNA"/>
</dbReference>
<comment type="caution">
    <text evidence="1">The sequence shown here is derived from an EMBL/GenBank/DDBJ whole genome shotgun (WGS) entry which is preliminary data.</text>
</comment>
<protein>
    <submittedName>
        <fullName evidence="1">Uncharacterized protein</fullName>
    </submittedName>
</protein>
<sequence length="263" mass="29705">MEEAVKVLDSALSHIKWRLKFPAKNRLQIDIVALLTEMRPVIMVDYGGKLPELQDHLCALVKFCQQESAVFENLRVMVIEDMIYLIHVRGLAEYVKSSLNLEVELFFVNLEEDPPKMVTQAEESTLVTELIRVQKLFSSFFPVNGNSNDLLSRQMLDSVANAESSINKPATSQSSEFIDLSCCMQDTEITVPTLNGYASPKKGSQPEELLSFSVPYELSMGGSKEPWAVAFLAQMQTRWAKCKPTWRSLKMEVSECYPQAIVL</sequence>
<dbReference type="Proteomes" id="UP000886885">
    <property type="component" value="Chromosome 17A"/>
</dbReference>
<dbReference type="PANTHER" id="PTHR31366:SF2">
    <property type="entry name" value="UPF0739 PROTEIN C1ORF74"/>
    <property type="match status" value="1"/>
</dbReference>
<reference evidence="1" key="1">
    <citation type="journal article" date="2020" name="bioRxiv">
        <title>Hybrid origin of Populus tomentosa Carr. identified through genome sequencing and phylogenomic analysis.</title>
        <authorList>
            <person name="An X."/>
            <person name="Gao K."/>
            <person name="Chen Z."/>
            <person name="Li J."/>
            <person name="Yang X."/>
            <person name="Yang X."/>
            <person name="Zhou J."/>
            <person name="Guo T."/>
            <person name="Zhao T."/>
            <person name="Huang S."/>
            <person name="Miao D."/>
            <person name="Khan W.U."/>
            <person name="Rao P."/>
            <person name="Ye M."/>
            <person name="Lei B."/>
            <person name="Liao W."/>
            <person name="Wang J."/>
            <person name="Ji L."/>
            <person name="Li Y."/>
            <person name="Guo B."/>
            <person name="Mustafa N.S."/>
            <person name="Li S."/>
            <person name="Yun Q."/>
            <person name="Keller S.R."/>
            <person name="Mao J."/>
            <person name="Zhang R."/>
            <person name="Strauss S.H."/>
        </authorList>
    </citation>
    <scope>NUCLEOTIDE SEQUENCE</scope>
    <source>
        <strain evidence="1">GM15</strain>
        <tissue evidence="1">Leaf</tissue>
    </source>
</reference>
<evidence type="ECO:0000313" key="1">
    <source>
        <dbReference type="EMBL" id="KAG6742465.1"/>
    </source>
</evidence>
<dbReference type="AlphaFoldDB" id="A0A8X7YBU7"/>
<dbReference type="PANTHER" id="PTHR31366">
    <property type="entry name" value="UPF0739 PROTEIN C1ORF74"/>
    <property type="match status" value="1"/>
</dbReference>
<gene>
    <name evidence="1" type="ORF">POTOM_053336</name>
</gene>
<keyword evidence="2" id="KW-1185">Reference proteome</keyword>